<reference evidence="1 2" key="1">
    <citation type="journal article" date="2018" name="Genome Biol. Evol.">
        <title>The Genome Sequence of "Candidatus Fokinia solitaria": Insights on Reductive Evolution in Rickettsiales.</title>
        <authorList>
            <person name="Floriano A.M."/>
            <person name="Castelli M."/>
            <person name="Krenek S."/>
            <person name="Berendonk T.U."/>
            <person name="Bazzocchi C."/>
            <person name="Petroni G."/>
            <person name="Sassera D."/>
        </authorList>
    </citation>
    <scope>NUCLEOTIDE SEQUENCE [LARGE SCALE GENOMIC DNA]</scope>
    <source>
        <strain evidence="1">Rio ETE_ALG 3VII</strain>
    </source>
</reference>
<dbReference type="Proteomes" id="UP000244519">
    <property type="component" value="Chromosome"/>
</dbReference>
<gene>
    <name evidence="1" type="ORF">Fsol_00291</name>
</gene>
<organism evidence="1 2">
    <name type="scientific">Candidatus Fokinia solitaria</name>
    <dbReference type="NCBI Taxonomy" id="1802984"/>
    <lineage>
        <taxon>Bacteria</taxon>
        <taxon>Pseudomonadati</taxon>
        <taxon>Pseudomonadota</taxon>
        <taxon>Alphaproteobacteria</taxon>
        <taxon>Rickettsiales</taxon>
        <taxon>Candidatus Midichloriaceae</taxon>
        <taxon>Candidatus Fokinia</taxon>
    </lineage>
</organism>
<evidence type="ECO:0000313" key="1">
    <source>
        <dbReference type="EMBL" id="AWD33090.1"/>
    </source>
</evidence>
<keyword evidence="2" id="KW-1185">Reference proteome</keyword>
<proteinExistence type="predicted"/>
<dbReference type="EMBL" id="CP025989">
    <property type="protein sequence ID" value="AWD33090.1"/>
    <property type="molecule type" value="Genomic_DNA"/>
</dbReference>
<evidence type="ECO:0000313" key="2">
    <source>
        <dbReference type="Proteomes" id="UP000244519"/>
    </source>
</evidence>
<sequence>MKNYSPSLNILCFLHNASLKKTHNIDFFRFGKFYGTECSASSSNESYFLIHWHFESLLKKGFYHLLA</sequence>
<name>A0A2U8BS34_9RICK</name>
<accession>A0A2U8BS34</accession>
<dbReference type="KEGG" id="fso:Fsol_00291"/>
<protein>
    <submittedName>
        <fullName evidence="1">Uncharacterized protein</fullName>
    </submittedName>
</protein>
<dbReference type="AlphaFoldDB" id="A0A2U8BS34"/>